<sequence>MKVNSPGAFGEQWGCAFPRAVAVLLVAWCLAFGVSSAEPIGLASEDAVAIREVIGRQLEAFQRDQAELAFSYASPGIQEKFGSPTRFLHMVKAHYPAVYRPRETEFLALINMQGTWVQAVMFSEDNGNIYIARYPMELQADGEWLIDGCVLTLQTDKNI</sequence>
<organism evidence="1">
    <name type="scientific">marine metagenome</name>
    <dbReference type="NCBI Taxonomy" id="408172"/>
    <lineage>
        <taxon>unclassified sequences</taxon>
        <taxon>metagenomes</taxon>
        <taxon>ecological metagenomes</taxon>
    </lineage>
</organism>
<gene>
    <name evidence="1" type="ORF">METZ01_LOCUS116694</name>
</gene>
<dbReference type="EMBL" id="UINC01015097">
    <property type="protein sequence ID" value="SVA63840.1"/>
    <property type="molecule type" value="Genomic_DNA"/>
</dbReference>
<evidence type="ECO:0000313" key="1">
    <source>
        <dbReference type="EMBL" id="SVA63840.1"/>
    </source>
</evidence>
<accession>A0A381XGV1</accession>
<name>A0A381XGV1_9ZZZZ</name>
<dbReference type="AlphaFoldDB" id="A0A381XGV1"/>
<dbReference type="Pfam" id="PF16156">
    <property type="entry name" value="DUF4864"/>
    <property type="match status" value="1"/>
</dbReference>
<reference evidence="1" key="1">
    <citation type="submission" date="2018-05" db="EMBL/GenBank/DDBJ databases">
        <authorList>
            <person name="Lanie J.A."/>
            <person name="Ng W.-L."/>
            <person name="Kazmierczak K.M."/>
            <person name="Andrzejewski T.M."/>
            <person name="Davidsen T.M."/>
            <person name="Wayne K.J."/>
            <person name="Tettelin H."/>
            <person name="Glass J.I."/>
            <person name="Rusch D."/>
            <person name="Podicherti R."/>
            <person name="Tsui H.-C.T."/>
            <person name="Winkler M.E."/>
        </authorList>
    </citation>
    <scope>NUCLEOTIDE SEQUENCE</scope>
</reference>
<proteinExistence type="predicted"/>
<evidence type="ECO:0008006" key="2">
    <source>
        <dbReference type="Google" id="ProtNLM"/>
    </source>
</evidence>
<dbReference type="InterPro" id="IPR032347">
    <property type="entry name" value="DUF4864"/>
</dbReference>
<protein>
    <recommendedName>
        <fullName evidence="2">DUF4864 domain-containing protein</fullName>
    </recommendedName>
</protein>